<evidence type="ECO:0008006" key="4">
    <source>
        <dbReference type="Google" id="ProtNLM"/>
    </source>
</evidence>
<feature type="region of interest" description="Disordered" evidence="1">
    <location>
        <begin position="32"/>
        <end position="53"/>
    </location>
</feature>
<feature type="compositionally biased region" description="Polar residues" evidence="1">
    <location>
        <begin position="228"/>
        <end position="240"/>
    </location>
</feature>
<keyword evidence="3" id="KW-1185">Reference proteome</keyword>
<dbReference type="Proteomes" id="UP000769157">
    <property type="component" value="Unassembled WGS sequence"/>
</dbReference>
<protein>
    <recommendedName>
        <fullName evidence="4">Cell division control protein 14</fullName>
    </recommendedName>
</protein>
<dbReference type="SUPFAM" id="SSF48371">
    <property type="entry name" value="ARM repeat"/>
    <property type="match status" value="1"/>
</dbReference>
<sequence>MENVLEGIQQLDLLLGKLSVLKYETLENSQQMNSTYTSDKSAESRSQETGHSTLNLKTRNLQRRWKVPKTDDLIFGEFLALQNDIHLNVVANLIHNISNIAHQKDYELLKICLKVIQGCLLLHPPSRNLFILDSNMLVLLRLLDLHNPPQVIESVIPTLVSILVRNVPNIRTFENLDGTKAMCTLLTHKISTTSSSTGWKEVQVKALEFLFFYLIPESHSGRAVSGVYDTSSTHSRSGPNKFNDDGYPRRGTGEKAQILNRYLNKEITEGLIAELLSSKPFGNMQTDW</sequence>
<dbReference type="InterPro" id="IPR012535">
    <property type="entry name" value="Cell_div_Cdc14"/>
</dbReference>
<dbReference type="OrthoDB" id="5357220at2759"/>
<reference evidence="2" key="2">
    <citation type="submission" date="2021-01" db="EMBL/GenBank/DDBJ databases">
        <authorList>
            <person name="Schikora-Tamarit M.A."/>
        </authorList>
    </citation>
    <scope>NUCLEOTIDE SEQUENCE</scope>
    <source>
        <strain evidence="2">CBS6075</strain>
    </source>
</reference>
<dbReference type="AlphaFoldDB" id="A0A9P8NY25"/>
<organism evidence="2 3">
    <name type="scientific">Ogataea philodendri</name>
    <dbReference type="NCBI Taxonomy" id="1378263"/>
    <lineage>
        <taxon>Eukaryota</taxon>
        <taxon>Fungi</taxon>
        <taxon>Dikarya</taxon>
        <taxon>Ascomycota</taxon>
        <taxon>Saccharomycotina</taxon>
        <taxon>Pichiomycetes</taxon>
        <taxon>Pichiales</taxon>
        <taxon>Pichiaceae</taxon>
        <taxon>Ogataea</taxon>
    </lineage>
</organism>
<feature type="region of interest" description="Disordered" evidence="1">
    <location>
        <begin position="226"/>
        <end position="250"/>
    </location>
</feature>
<evidence type="ECO:0000313" key="2">
    <source>
        <dbReference type="EMBL" id="KAH3661567.1"/>
    </source>
</evidence>
<dbReference type="GeneID" id="70238379"/>
<dbReference type="RefSeq" id="XP_046058680.1">
    <property type="nucleotide sequence ID" value="XM_046207700.1"/>
</dbReference>
<comment type="caution">
    <text evidence="2">The sequence shown here is derived from an EMBL/GenBank/DDBJ whole genome shotgun (WGS) entry which is preliminary data.</text>
</comment>
<dbReference type="PANTHER" id="PTHR34065">
    <property type="entry name" value="CELL DIVISION CONTROL PROTEIN 14"/>
    <property type="match status" value="1"/>
</dbReference>
<accession>A0A9P8NY25</accession>
<dbReference type="Pfam" id="PF08045">
    <property type="entry name" value="CDC14"/>
    <property type="match status" value="1"/>
</dbReference>
<reference evidence="2" key="1">
    <citation type="journal article" date="2021" name="Open Biol.">
        <title>Shared evolutionary footprints suggest mitochondrial oxidative damage underlies multiple complex I losses in fungi.</title>
        <authorList>
            <person name="Schikora-Tamarit M.A."/>
            <person name="Marcet-Houben M."/>
            <person name="Nosek J."/>
            <person name="Gabaldon T."/>
        </authorList>
    </citation>
    <scope>NUCLEOTIDE SEQUENCE</scope>
    <source>
        <strain evidence="2">CBS6075</strain>
    </source>
</reference>
<dbReference type="EMBL" id="JAEUBE010000439">
    <property type="protein sequence ID" value="KAH3661567.1"/>
    <property type="molecule type" value="Genomic_DNA"/>
</dbReference>
<proteinExistence type="predicted"/>
<evidence type="ECO:0000313" key="3">
    <source>
        <dbReference type="Proteomes" id="UP000769157"/>
    </source>
</evidence>
<dbReference type="PANTHER" id="PTHR34065:SF1">
    <property type="entry name" value="CELL DIVISION CONTROL PROTEIN 14"/>
    <property type="match status" value="1"/>
</dbReference>
<dbReference type="InterPro" id="IPR016024">
    <property type="entry name" value="ARM-type_fold"/>
</dbReference>
<gene>
    <name evidence="2" type="ORF">OGAPHI_006415</name>
</gene>
<evidence type="ECO:0000256" key="1">
    <source>
        <dbReference type="SAM" id="MobiDB-lite"/>
    </source>
</evidence>
<name>A0A9P8NY25_9ASCO</name>